<protein>
    <submittedName>
        <fullName evidence="1">Uncharacterized protein</fullName>
    </submittedName>
</protein>
<gene>
    <name evidence="1" type="ORF">ACFPU1_02985</name>
</gene>
<comment type="caution">
    <text evidence="1">The sequence shown here is derived from an EMBL/GenBank/DDBJ whole genome shotgun (WGS) entry which is preliminary data.</text>
</comment>
<dbReference type="EMBL" id="JBHSOZ010000003">
    <property type="protein sequence ID" value="MFC5711738.1"/>
    <property type="molecule type" value="Genomic_DNA"/>
</dbReference>
<proteinExistence type="predicted"/>
<evidence type="ECO:0000313" key="2">
    <source>
        <dbReference type="Proteomes" id="UP001596142"/>
    </source>
</evidence>
<evidence type="ECO:0000313" key="1">
    <source>
        <dbReference type="EMBL" id="MFC5711738.1"/>
    </source>
</evidence>
<organism evidence="1 2">
    <name type="scientific">Thalassorhabdus alkalitolerans</name>
    <dbReference type="NCBI Taxonomy" id="2282697"/>
    <lineage>
        <taxon>Bacteria</taxon>
        <taxon>Bacillati</taxon>
        <taxon>Bacillota</taxon>
        <taxon>Bacilli</taxon>
        <taxon>Bacillales</taxon>
        <taxon>Bacillaceae</taxon>
        <taxon>Thalassorhabdus</taxon>
    </lineage>
</organism>
<keyword evidence="2" id="KW-1185">Reference proteome</keyword>
<dbReference type="Proteomes" id="UP001596142">
    <property type="component" value="Unassembled WGS sequence"/>
</dbReference>
<sequence>MNEIPNIYLALVESYDNAYDVYLVNNTEHLIDQANRSIGGQYDDDFKTSSDNLIFEFGSLGPYSSVKIDRLEFFDFQFVNPYRMTFVQAGQETKKTFIVSKYLNEHPSSPYILPEEQKSGYLVE</sequence>
<name>A0ABW0YH30_9BACI</name>
<accession>A0ABW0YH30</accession>
<reference evidence="2" key="1">
    <citation type="journal article" date="2019" name="Int. J. Syst. Evol. Microbiol.">
        <title>The Global Catalogue of Microorganisms (GCM) 10K type strain sequencing project: providing services to taxonomists for standard genome sequencing and annotation.</title>
        <authorList>
            <consortium name="The Broad Institute Genomics Platform"/>
            <consortium name="The Broad Institute Genome Sequencing Center for Infectious Disease"/>
            <person name="Wu L."/>
            <person name="Ma J."/>
        </authorList>
    </citation>
    <scope>NUCLEOTIDE SEQUENCE [LARGE SCALE GENOMIC DNA]</scope>
    <source>
        <strain evidence="2">CECT 7184</strain>
    </source>
</reference>
<dbReference type="RefSeq" id="WP_054635828.1">
    <property type="nucleotide sequence ID" value="NZ_JBHSOZ010000003.1"/>
</dbReference>